<dbReference type="InterPro" id="IPR035906">
    <property type="entry name" value="MetI-like_sf"/>
</dbReference>
<keyword evidence="4" id="KW-1003">Cell membrane</keyword>
<name>A0A645IBN6_9ZZZZ</name>
<dbReference type="GO" id="GO:0005886">
    <property type="term" value="C:plasma membrane"/>
    <property type="evidence" value="ECO:0007669"/>
    <property type="project" value="UniProtKB-SubCell"/>
</dbReference>
<evidence type="ECO:0000256" key="5">
    <source>
        <dbReference type="ARBA" id="ARBA00022592"/>
    </source>
</evidence>
<dbReference type="AlphaFoldDB" id="A0A645IBN6"/>
<feature type="transmembrane region" description="Helical" evidence="9">
    <location>
        <begin position="86"/>
        <end position="109"/>
    </location>
</feature>
<sequence>MLRESAFGVGCTRWETAKDIVMRYGIRGMLGGVFIGLGRALGETMAVLFVIGNVVELPENLYASGTTIAATLANNFAEANGIMRSVLFALGLILLLLSLGVQVLAQYYLAMTRAGRGEK</sequence>
<dbReference type="SUPFAM" id="SSF161098">
    <property type="entry name" value="MetI-like"/>
    <property type="match status" value="1"/>
</dbReference>
<gene>
    <name evidence="11" type="primary">pstC_25</name>
    <name evidence="11" type="ORF">SDC9_196310</name>
</gene>
<dbReference type="EMBL" id="VSSQ01111253">
    <property type="protein sequence ID" value="MPN48698.1"/>
    <property type="molecule type" value="Genomic_DNA"/>
</dbReference>
<dbReference type="PANTHER" id="PTHR30425">
    <property type="entry name" value="PHOSPHATE TRANSPORT SYSTEM PERMEASE PROTEIN PST"/>
    <property type="match status" value="1"/>
</dbReference>
<keyword evidence="3" id="KW-0813">Transport</keyword>
<evidence type="ECO:0000313" key="11">
    <source>
        <dbReference type="EMBL" id="MPN48698.1"/>
    </source>
</evidence>
<dbReference type="Gene3D" id="1.10.3720.10">
    <property type="entry name" value="MetI-like"/>
    <property type="match status" value="1"/>
</dbReference>
<feature type="domain" description="ABC transmembrane type-1" evidence="10">
    <location>
        <begin position="1"/>
        <end position="105"/>
    </location>
</feature>
<evidence type="ECO:0000256" key="6">
    <source>
        <dbReference type="ARBA" id="ARBA00022692"/>
    </source>
</evidence>
<feature type="transmembrane region" description="Helical" evidence="9">
    <location>
        <begin position="28"/>
        <end position="51"/>
    </location>
</feature>
<dbReference type="CDD" id="cd06261">
    <property type="entry name" value="TM_PBP2"/>
    <property type="match status" value="1"/>
</dbReference>
<comment type="subcellular location">
    <subcellularLocation>
        <location evidence="1">Cell membrane</location>
        <topology evidence="1">Multi-pass membrane protein</topology>
    </subcellularLocation>
</comment>
<proteinExistence type="inferred from homology"/>
<dbReference type="InterPro" id="IPR051124">
    <property type="entry name" value="Phosphate_Transport_Permease"/>
</dbReference>
<organism evidence="11">
    <name type="scientific">bioreactor metagenome</name>
    <dbReference type="NCBI Taxonomy" id="1076179"/>
    <lineage>
        <taxon>unclassified sequences</taxon>
        <taxon>metagenomes</taxon>
        <taxon>ecological metagenomes</taxon>
    </lineage>
</organism>
<evidence type="ECO:0000256" key="3">
    <source>
        <dbReference type="ARBA" id="ARBA00022448"/>
    </source>
</evidence>
<evidence type="ECO:0000256" key="2">
    <source>
        <dbReference type="ARBA" id="ARBA00007069"/>
    </source>
</evidence>
<reference evidence="11" key="1">
    <citation type="submission" date="2019-08" db="EMBL/GenBank/DDBJ databases">
        <authorList>
            <person name="Kucharzyk K."/>
            <person name="Murdoch R.W."/>
            <person name="Higgins S."/>
            <person name="Loffler F."/>
        </authorList>
    </citation>
    <scope>NUCLEOTIDE SEQUENCE</scope>
</reference>
<evidence type="ECO:0000256" key="8">
    <source>
        <dbReference type="ARBA" id="ARBA00023136"/>
    </source>
</evidence>
<evidence type="ECO:0000256" key="1">
    <source>
        <dbReference type="ARBA" id="ARBA00004651"/>
    </source>
</evidence>
<dbReference type="Pfam" id="PF00528">
    <property type="entry name" value="BPD_transp_1"/>
    <property type="match status" value="1"/>
</dbReference>
<comment type="caution">
    <text evidence="11">The sequence shown here is derived from an EMBL/GenBank/DDBJ whole genome shotgun (WGS) entry which is preliminary data.</text>
</comment>
<dbReference type="InterPro" id="IPR000515">
    <property type="entry name" value="MetI-like"/>
</dbReference>
<dbReference type="GO" id="GO:0006817">
    <property type="term" value="P:phosphate ion transport"/>
    <property type="evidence" value="ECO:0007669"/>
    <property type="project" value="UniProtKB-KW"/>
</dbReference>
<evidence type="ECO:0000259" key="10">
    <source>
        <dbReference type="PROSITE" id="PS50928"/>
    </source>
</evidence>
<protein>
    <submittedName>
        <fullName evidence="11">Phosphate transport system permease protein PstC</fullName>
    </submittedName>
</protein>
<keyword evidence="5" id="KW-0592">Phosphate transport</keyword>
<evidence type="ECO:0000256" key="9">
    <source>
        <dbReference type="SAM" id="Phobius"/>
    </source>
</evidence>
<keyword evidence="8 9" id="KW-0472">Membrane</keyword>
<dbReference type="PANTHER" id="PTHR30425:SF1">
    <property type="entry name" value="PHOSPHATE TRANSPORT SYSTEM PERMEASE PROTEIN PSTC"/>
    <property type="match status" value="1"/>
</dbReference>
<evidence type="ECO:0000256" key="7">
    <source>
        <dbReference type="ARBA" id="ARBA00022989"/>
    </source>
</evidence>
<keyword evidence="7 9" id="KW-1133">Transmembrane helix</keyword>
<dbReference type="PROSITE" id="PS50928">
    <property type="entry name" value="ABC_TM1"/>
    <property type="match status" value="1"/>
</dbReference>
<comment type="similarity">
    <text evidence="2">Belongs to the binding-protein-dependent transport system permease family. CysTW subfamily.</text>
</comment>
<accession>A0A645IBN6</accession>
<keyword evidence="6 9" id="KW-0812">Transmembrane</keyword>
<evidence type="ECO:0000256" key="4">
    <source>
        <dbReference type="ARBA" id="ARBA00022475"/>
    </source>
</evidence>
<dbReference type="GO" id="GO:0055085">
    <property type="term" value="P:transmembrane transport"/>
    <property type="evidence" value="ECO:0007669"/>
    <property type="project" value="InterPro"/>
</dbReference>